<dbReference type="EMBL" id="KV448219">
    <property type="protein sequence ID" value="OAX40248.1"/>
    <property type="molecule type" value="Genomic_DNA"/>
</dbReference>
<dbReference type="STRING" id="1314800.A0A1B7N5W4"/>
<sequence length="65" mass="7342">MLLSCFPRTNPSFAKFENKNSVETDGLCNAYNNFAMSKCGEACPEKYDINLESLDEYVIESYKSA</sequence>
<evidence type="ECO:0000313" key="1">
    <source>
        <dbReference type="EMBL" id="OAX40248.1"/>
    </source>
</evidence>
<evidence type="ECO:0000313" key="2">
    <source>
        <dbReference type="Proteomes" id="UP000092154"/>
    </source>
</evidence>
<dbReference type="AlphaFoldDB" id="A0A1B7N5W4"/>
<organism evidence="1 2">
    <name type="scientific">Rhizopogon vinicolor AM-OR11-026</name>
    <dbReference type="NCBI Taxonomy" id="1314800"/>
    <lineage>
        <taxon>Eukaryota</taxon>
        <taxon>Fungi</taxon>
        <taxon>Dikarya</taxon>
        <taxon>Basidiomycota</taxon>
        <taxon>Agaricomycotina</taxon>
        <taxon>Agaricomycetes</taxon>
        <taxon>Agaricomycetidae</taxon>
        <taxon>Boletales</taxon>
        <taxon>Suillineae</taxon>
        <taxon>Rhizopogonaceae</taxon>
        <taxon>Rhizopogon</taxon>
    </lineage>
</organism>
<dbReference type="OrthoDB" id="10393734at2759"/>
<proteinExistence type="predicted"/>
<name>A0A1B7N5W4_9AGAM</name>
<reference evidence="1 2" key="1">
    <citation type="submission" date="2016-06" db="EMBL/GenBank/DDBJ databases">
        <title>Comparative genomics of the ectomycorrhizal sister species Rhizopogon vinicolor and Rhizopogon vesiculosus (Basidiomycota: Boletales) reveals a divergence of the mating type B locus.</title>
        <authorList>
            <consortium name="DOE Joint Genome Institute"/>
            <person name="Mujic A.B."/>
            <person name="Kuo A."/>
            <person name="Tritt A."/>
            <person name="Lipzen A."/>
            <person name="Chen C."/>
            <person name="Johnson J."/>
            <person name="Sharma A."/>
            <person name="Barry K."/>
            <person name="Grigoriev I.V."/>
            <person name="Spatafora J.W."/>
        </authorList>
    </citation>
    <scope>NUCLEOTIDE SEQUENCE [LARGE SCALE GENOMIC DNA]</scope>
    <source>
        <strain evidence="1 2">AM-OR11-026</strain>
    </source>
</reference>
<keyword evidence="2" id="KW-1185">Reference proteome</keyword>
<accession>A0A1B7N5W4</accession>
<gene>
    <name evidence="1" type="ORF">K503DRAFT_634284</name>
</gene>
<dbReference type="InParanoid" id="A0A1B7N5W4"/>
<protein>
    <submittedName>
        <fullName evidence="1">Uncharacterized protein</fullName>
    </submittedName>
</protein>
<dbReference type="Proteomes" id="UP000092154">
    <property type="component" value="Unassembled WGS sequence"/>
</dbReference>